<dbReference type="EMBL" id="BAAAZX010000002">
    <property type="protein sequence ID" value="GAA3978827.1"/>
    <property type="molecule type" value="Genomic_DNA"/>
</dbReference>
<gene>
    <name evidence="2" type="ORF">GCM10022232_08380</name>
</gene>
<evidence type="ECO:0000313" key="2">
    <source>
        <dbReference type="EMBL" id="GAA3978827.1"/>
    </source>
</evidence>
<evidence type="ECO:0000256" key="1">
    <source>
        <dbReference type="SAM" id="MobiDB-lite"/>
    </source>
</evidence>
<keyword evidence="3" id="KW-1185">Reference proteome</keyword>
<reference evidence="3" key="1">
    <citation type="journal article" date="2019" name="Int. J. Syst. Evol. Microbiol.">
        <title>The Global Catalogue of Microorganisms (GCM) 10K type strain sequencing project: providing services to taxonomists for standard genome sequencing and annotation.</title>
        <authorList>
            <consortium name="The Broad Institute Genomics Platform"/>
            <consortium name="The Broad Institute Genome Sequencing Center for Infectious Disease"/>
            <person name="Wu L."/>
            <person name="Ma J."/>
        </authorList>
    </citation>
    <scope>NUCLEOTIDE SEQUENCE [LARGE SCALE GENOMIC DNA]</scope>
    <source>
        <strain evidence="3">JCM 16924</strain>
    </source>
</reference>
<protein>
    <submittedName>
        <fullName evidence="2">Uncharacterized protein</fullName>
    </submittedName>
</protein>
<name>A0ABP7Q9N8_9ACTN</name>
<proteinExistence type="predicted"/>
<feature type="region of interest" description="Disordered" evidence="1">
    <location>
        <begin position="187"/>
        <end position="209"/>
    </location>
</feature>
<feature type="region of interest" description="Disordered" evidence="1">
    <location>
        <begin position="1"/>
        <end position="40"/>
    </location>
</feature>
<dbReference type="Proteomes" id="UP001500456">
    <property type="component" value="Unassembled WGS sequence"/>
</dbReference>
<evidence type="ECO:0000313" key="3">
    <source>
        <dbReference type="Proteomes" id="UP001500456"/>
    </source>
</evidence>
<accession>A0ABP7Q9N8</accession>
<sequence length="278" mass="30304">MVGDNTASDMSEPPGSTPESGEEPVPDAPGQQSPALSGDAWRRLLRELGPPRTARTAEQDRRLHELLGQSDFQGPAYDVVMSNLVDGARRIVLAGITSGSIFAACAKIGRPITDAKMIELLQRDAGERDEVVAELLAVGATRFRDDALIGGRWKPLGGSSLQTFFVGALVRELPNVFRKWSKDHQRFKPGLTDPSQLPSHGQPPAPDPVRHAVTADQIEQALAGADPGIRIMAEMIKLRYPWAEMAEVLGISEKAAQQRWTRFVRRIGNDESDEGGQR</sequence>
<comment type="caution">
    <text evidence="2">The sequence shown here is derived from an EMBL/GenBank/DDBJ whole genome shotgun (WGS) entry which is preliminary data.</text>
</comment>
<organism evidence="2 3">
    <name type="scientific">Streptomyces plumbiresistens</name>
    <dbReference type="NCBI Taxonomy" id="511811"/>
    <lineage>
        <taxon>Bacteria</taxon>
        <taxon>Bacillati</taxon>
        <taxon>Actinomycetota</taxon>
        <taxon>Actinomycetes</taxon>
        <taxon>Kitasatosporales</taxon>
        <taxon>Streptomycetaceae</taxon>
        <taxon>Streptomyces</taxon>
    </lineage>
</organism>